<name>A0AAE0BYY4_9CHLO</name>
<feature type="transmembrane region" description="Helical" evidence="2">
    <location>
        <begin position="25"/>
        <end position="44"/>
    </location>
</feature>
<evidence type="ECO:0000256" key="2">
    <source>
        <dbReference type="SAM" id="Phobius"/>
    </source>
</evidence>
<keyword evidence="4" id="KW-1185">Reference proteome</keyword>
<feature type="compositionally biased region" description="Basic and acidic residues" evidence="1">
    <location>
        <begin position="196"/>
        <end position="205"/>
    </location>
</feature>
<accession>A0AAE0BYY4</accession>
<dbReference type="Proteomes" id="UP001190700">
    <property type="component" value="Unassembled WGS sequence"/>
</dbReference>
<sequence>MNPAKEGEGASTWRAWFLDASKQPLAALLPLGAGFFSSFSIFAFRLRRADPAVPAKNFVRAMKEGLHALGVGSSVSCGSAAAAVLAFNLAGINTVKLKESAAIELLECMLNQGSLVRAAGMPVNSGQPPARKSTPKGEPSASCPDAAPNGEPSASCSDAAPTAESLPATAPDAAPRESLPSCPDAAPAGEPSADCSDTRQRESLRELPGCSTKGAFQRSAGYAPKESLRAVRMQHQREAFRELLRDAAPKGEPSASCPDAAPKGQPSASCSD</sequence>
<gene>
    <name evidence="3" type="ORF">CYMTET_45071</name>
</gene>
<evidence type="ECO:0000313" key="4">
    <source>
        <dbReference type="Proteomes" id="UP001190700"/>
    </source>
</evidence>
<dbReference type="EMBL" id="LGRX02030739">
    <property type="protein sequence ID" value="KAK3245356.1"/>
    <property type="molecule type" value="Genomic_DNA"/>
</dbReference>
<evidence type="ECO:0000256" key="1">
    <source>
        <dbReference type="SAM" id="MobiDB-lite"/>
    </source>
</evidence>
<protein>
    <recommendedName>
        <fullName evidence="5">Transmembrane protein</fullName>
    </recommendedName>
</protein>
<keyword evidence="2" id="KW-1133">Transmembrane helix</keyword>
<feature type="region of interest" description="Disordered" evidence="1">
    <location>
        <begin position="120"/>
        <end position="222"/>
    </location>
</feature>
<dbReference type="AlphaFoldDB" id="A0AAE0BYY4"/>
<feature type="region of interest" description="Disordered" evidence="1">
    <location>
        <begin position="245"/>
        <end position="272"/>
    </location>
</feature>
<proteinExistence type="predicted"/>
<comment type="caution">
    <text evidence="3">The sequence shown here is derived from an EMBL/GenBank/DDBJ whole genome shotgun (WGS) entry which is preliminary data.</text>
</comment>
<organism evidence="3 4">
    <name type="scientific">Cymbomonas tetramitiformis</name>
    <dbReference type="NCBI Taxonomy" id="36881"/>
    <lineage>
        <taxon>Eukaryota</taxon>
        <taxon>Viridiplantae</taxon>
        <taxon>Chlorophyta</taxon>
        <taxon>Pyramimonadophyceae</taxon>
        <taxon>Pyramimonadales</taxon>
        <taxon>Pyramimonadaceae</taxon>
        <taxon>Cymbomonas</taxon>
    </lineage>
</organism>
<feature type="transmembrane region" description="Helical" evidence="2">
    <location>
        <begin position="65"/>
        <end position="90"/>
    </location>
</feature>
<feature type="non-terminal residue" evidence="3">
    <location>
        <position position="272"/>
    </location>
</feature>
<evidence type="ECO:0000313" key="3">
    <source>
        <dbReference type="EMBL" id="KAK3245356.1"/>
    </source>
</evidence>
<keyword evidence="2" id="KW-0812">Transmembrane</keyword>
<keyword evidence="2" id="KW-0472">Membrane</keyword>
<reference evidence="3 4" key="1">
    <citation type="journal article" date="2015" name="Genome Biol. Evol.">
        <title>Comparative Genomics of a Bacterivorous Green Alga Reveals Evolutionary Causalities and Consequences of Phago-Mixotrophic Mode of Nutrition.</title>
        <authorList>
            <person name="Burns J.A."/>
            <person name="Paasch A."/>
            <person name="Narechania A."/>
            <person name="Kim E."/>
        </authorList>
    </citation>
    <scope>NUCLEOTIDE SEQUENCE [LARGE SCALE GENOMIC DNA]</scope>
    <source>
        <strain evidence="3 4">PLY_AMNH</strain>
    </source>
</reference>
<evidence type="ECO:0008006" key="5">
    <source>
        <dbReference type="Google" id="ProtNLM"/>
    </source>
</evidence>